<dbReference type="PANTHER" id="PTHR33110">
    <property type="entry name" value="F-BOX/KELCH-REPEAT PROTEIN-RELATED"/>
    <property type="match status" value="1"/>
</dbReference>
<keyword evidence="4" id="KW-1185">Reference proteome</keyword>
<evidence type="ECO:0000313" key="3">
    <source>
        <dbReference type="EMBL" id="KAK1642608.1"/>
    </source>
</evidence>
<feature type="region of interest" description="Disordered" evidence="1">
    <location>
        <begin position="386"/>
        <end position="420"/>
    </location>
</feature>
<dbReference type="Pfam" id="PF03478">
    <property type="entry name" value="Beta-prop_KIB1-4"/>
    <property type="match status" value="2"/>
</dbReference>
<dbReference type="PANTHER" id="PTHR33110:SF114">
    <property type="entry name" value="F-BOX DOMAIN-CONTAINING PROTEIN"/>
    <property type="match status" value="1"/>
</dbReference>
<evidence type="ECO:0000259" key="2">
    <source>
        <dbReference type="Pfam" id="PF03478"/>
    </source>
</evidence>
<proteinExistence type="predicted"/>
<feature type="compositionally biased region" description="Acidic residues" evidence="1">
    <location>
        <begin position="391"/>
        <end position="420"/>
    </location>
</feature>
<dbReference type="Proteomes" id="UP001231189">
    <property type="component" value="Unassembled WGS sequence"/>
</dbReference>
<feature type="domain" description="KIB1-4 beta-propeller" evidence="2">
    <location>
        <begin position="489"/>
        <end position="573"/>
    </location>
</feature>
<comment type="caution">
    <text evidence="3">The sequence shown here is derived from an EMBL/GenBank/DDBJ whole genome shotgun (WGS) entry which is preliminary data.</text>
</comment>
<evidence type="ECO:0000313" key="4">
    <source>
        <dbReference type="Proteomes" id="UP001231189"/>
    </source>
</evidence>
<reference evidence="3" key="1">
    <citation type="submission" date="2023-07" db="EMBL/GenBank/DDBJ databases">
        <title>A chromosome-level genome assembly of Lolium multiflorum.</title>
        <authorList>
            <person name="Chen Y."/>
            <person name="Copetti D."/>
            <person name="Kolliker R."/>
            <person name="Studer B."/>
        </authorList>
    </citation>
    <scope>NUCLEOTIDE SEQUENCE</scope>
    <source>
        <strain evidence="3">02402/16</strain>
        <tissue evidence="3">Leaf</tissue>
    </source>
</reference>
<accession>A0AAD8S0E2</accession>
<protein>
    <recommendedName>
        <fullName evidence="2">KIB1-4 beta-propeller domain-containing protein</fullName>
    </recommendedName>
</protein>
<dbReference type="AlphaFoldDB" id="A0AAD8S0E2"/>
<gene>
    <name evidence="3" type="ORF">QYE76_060413</name>
</gene>
<organism evidence="3 4">
    <name type="scientific">Lolium multiflorum</name>
    <name type="common">Italian ryegrass</name>
    <name type="synonym">Lolium perenne subsp. multiflorum</name>
    <dbReference type="NCBI Taxonomy" id="4521"/>
    <lineage>
        <taxon>Eukaryota</taxon>
        <taxon>Viridiplantae</taxon>
        <taxon>Streptophyta</taxon>
        <taxon>Embryophyta</taxon>
        <taxon>Tracheophyta</taxon>
        <taxon>Spermatophyta</taxon>
        <taxon>Magnoliopsida</taxon>
        <taxon>Liliopsida</taxon>
        <taxon>Poales</taxon>
        <taxon>Poaceae</taxon>
        <taxon>BOP clade</taxon>
        <taxon>Pooideae</taxon>
        <taxon>Poodae</taxon>
        <taxon>Poeae</taxon>
        <taxon>Poeae Chloroplast Group 2 (Poeae type)</taxon>
        <taxon>Loliodinae</taxon>
        <taxon>Loliinae</taxon>
        <taxon>Lolium</taxon>
    </lineage>
</organism>
<dbReference type="InterPro" id="IPR005174">
    <property type="entry name" value="KIB1-4_b-propeller"/>
</dbReference>
<feature type="domain" description="KIB1-4 beta-propeller" evidence="2">
    <location>
        <begin position="226"/>
        <end position="366"/>
    </location>
</feature>
<sequence>MDAPRLVPCVPMANEAVDVVHVSVVQRLEEVCPPGIAVGGVSGRIGPLLSAEVRALGSDRVPPTIAALRRRRRDTDPVDGDLQPPLLGRRMSGGMGYHTWYNAHASDTVRLARPKPFAVRMLLREDDDAARGRKEARREEGRRCCEIGMGNVARGRRGALYCTSTDLLDLVIAALPDPADRARCRAVCRTWHSAVRRRGPQAQQLPWIVLRDGEVIAPPNNGSEYLASIPDNAYCQGSNNDWLLLGTRQQIREEGQSYCYDNYVLHNVFSVENVPLPELGTTLHRAYYVRKFLMRSTVHDFIVVITTNMNTPFMVILPGKGVWLPEPGSSPYIYIVDIAFLGDKLYGITKAENLIPFDLGLDEDGSPMVTIGRRVIRQPLDYEGYEWWPASDDDNSDLESEEEEEEEEEEEGEEDDEEEEEVAVGVADDDEEVADVAIVSDDEQPAEALNVLLDDYDENGQAVANDDDDGWDNINFCSCPHDDISDDEIIIWHLVESRGKLLMVKIWMHEPRDFSTPSIRKVEVFQADIDTGKWVPMANGLGHGQALFIGRDFSKSISAPCGDVAEGDIYFIESGEVLNIKTQFSKLKRFFAGSKPFSPCIHLSLEDQIYHITVITFALSSVDHQDSVKMSVAHVTGSRFGKSLAPVQNNLA</sequence>
<evidence type="ECO:0000256" key="1">
    <source>
        <dbReference type="SAM" id="MobiDB-lite"/>
    </source>
</evidence>
<dbReference type="EMBL" id="JAUUTY010000004">
    <property type="protein sequence ID" value="KAK1642608.1"/>
    <property type="molecule type" value="Genomic_DNA"/>
</dbReference>
<name>A0AAD8S0E2_LOLMU</name>